<keyword evidence="10" id="KW-1185">Reference proteome</keyword>
<dbReference type="PROSITE" id="PS01116">
    <property type="entry name" value="XANTH_URACIL_PERMASE"/>
    <property type="match status" value="1"/>
</dbReference>
<dbReference type="GO" id="GO:0005886">
    <property type="term" value="C:plasma membrane"/>
    <property type="evidence" value="ECO:0007669"/>
    <property type="project" value="UniProtKB-SubCell"/>
</dbReference>
<name>A0A4S4BG56_9BACI</name>
<dbReference type="Proteomes" id="UP000310334">
    <property type="component" value="Unassembled WGS sequence"/>
</dbReference>
<protein>
    <submittedName>
        <fullName evidence="9">Purine permease</fullName>
    </submittedName>
</protein>
<dbReference type="EMBL" id="SSNT01000072">
    <property type="protein sequence ID" value="THF73379.1"/>
    <property type="molecule type" value="Genomic_DNA"/>
</dbReference>
<evidence type="ECO:0000256" key="3">
    <source>
        <dbReference type="ARBA" id="ARBA00022448"/>
    </source>
</evidence>
<evidence type="ECO:0000256" key="8">
    <source>
        <dbReference type="SAM" id="Phobius"/>
    </source>
</evidence>
<evidence type="ECO:0000256" key="4">
    <source>
        <dbReference type="ARBA" id="ARBA00022475"/>
    </source>
</evidence>
<evidence type="ECO:0000313" key="9">
    <source>
        <dbReference type="EMBL" id="THF73379.1"/>
    </source>
</evidence>
<comment type="caution">
    <text evidence="9">The sequence shown here is derived from an EMBL/GenBank/DDBJ whole genome shotgun (WGS) entry which is preliminary data.</text>
</comment>
<accession>A0A4S4BG56</accession>
<evidence type="ECO:0000256" key="6">
    <source>
        <dbReference type="ARBA" id="ARBA00022989"/>
    </source>
</evidence>
<dbReference type="Pfam" id="PF00860">
    <property type="entry name" value="Xan_ur_permease"/>
    <property type="match status" value="1"/>
</dbReference>
<dbReference type="GO" id="GO:0042907">
    <property type="term" value="F:xanthine transmembrane transporter activity"/>
    <property type="evidence" value="ECO:0007669"/>
    <property type="project" value="TreeGrafter"/>
</dbReference>
<keyword evidence="5 8" id="KW-0812">Transmembrane</keyword>
<keyword evidence="4" id="KW-1003">Cell membrane</keyword>
<dbReference type="PANTHER" id="PTHR42810">
    <property type="entry name" value="PURINE PERMEASE C1399.01C-RELATED"/>
    <property type="match status" value="1"/>
</dbReference>
<feature type="non-terminal residue" evidence="9">
    <location>
        <position position="119"/>
    </location>
</feature>
<dbReference type="InterPro" id="IPR006043">
    <property type="entry name" value="NCS2"/>
</dbReference>
<feature type="transmembrane region" description="Helical" evidence="8">
    <location>
        <begin position="18"/>
        <end position="39"/>
    </location>
</feature>
<gene>
    <name evidence="9" type="ORF">E6W99_26205</name>
</gene>
<comment type="similarity">
    <text evidence="2">Belongs to the nucleobase:cation symporter-2 (NCS2) (TC 2.A.40) family.</text>
</comment>
<feature type="non-terminal residue" evidence="9">
    <location>
        <position position="1"/>
    </location>
</feature>
<comment type="subcellular location">
    <subcellularLocation>
        <location evidence="1">Cell membrane</location>
        <topology evidence="1">Multi-pass membrane protein</topology>
    </subcellularLocation>
</comment>
<dbReference type="AlphaFoldDB" id="A0A4S4BG56"/>
<evidence type="ECO:0000256" key="2">
    <source>
        <dbReference type="ARBA" id="ARBA00008821"/>
    </source>
</evidence>
<dbReference type="RefSeq" id="WP_328591460.1">
    <property type="nucleotide sequence ID" value="NZ_SSNT01000072.1"/>
</dbReference>
<organism evidence="9 10">
    <name type="scientific">Metabacillus sediminilitoris</name>
    <dbReference type="NCBI Taxonomy" id="2567941"/>
    <lineage>
        <taxon>Bacteria</taxon>
        <taxon>Bacillati</taxon>
        <taxon>Bacillota</taxon>
        <taxon>Bacilli</taxon>
        <taxon>Bacillales</taxon>
        <taxon>Bacillaceae</taxon>
        <taxon>Metabacillus</taxon>
    </lineage>
</organism>
<feature type="transmembrane region" description="Helical" evidence="8">
    <location>
        <begin position="78"/>
        <end position="100"/>
    </location>
</feature>
<evidence type="ECO:0000256" key="5">
    <source>
        <dbReference type="ARBA" id="ARBA00022692"/>
    </source>
</evidence>
<proteinExistence type="inferred from homology"/>
<feature type="transmembrane region" description="Helical" evidence="8">
    <location>
        <begin position="45"/>
        <end position="66"/>
    </location>
</feature>
<evidence type="ECO:0000256" key="1">
    <source>
        <dbReference type="ARBA" id="ARBA00004651"/>
    </source>
</evidence>
<keyword evidence="6 8" id="KW-1133">Transmembrane helix</keyword>
<dbReference type="PANTHER" id="PTHR42810:SF4">
    <property type="entry name" value="URIC ACID TRANSPORTER UACT"/>
    <property type="match status" value="1"/>
</dbReference>
<keyword evidence="3" id="KW-0813">Transport</keyword>
<dbReference type="InterPro" id="IPR006042">
    <property type="entry name" value="Xan_ur_permease"/>
</dbReference>
<reference evidence="9 10" key="1">
    <citation type="submission" date="2019-04" db="EMBL/GenBank/DDBJ databases">
        <title>Bacillus sediminilitoris sp. nov., isolated from a tidal flat sediment on the East China Sea.</title>
        <authorList>
            <person name="Wei Y."/>
            <person name="Mao H."/>
            <person name="Fang J."/>
        </authorList>
    </citation>
    <scope>NUCLEOTIDE SEQUENCE [LARGE SCALE GENOMIC DNA]</scope>
    <source>
        <strain evidence="9 10">DSL-17</strain>
    </source>
</reference>
<evidence type="ECO:0000313" key="10">
    <source>
        <dbReference type="Proteomes" id="UP000310334"/>
    </source>
</evidence>
<sequence>FSQNVGLVQMSGIKTNRVIYITSILLISLGLVPKIAALATVIPSSVLGGAMVAMFGMVVAYGIKMLSQVDFRLQENLLIVACSVGLGLGVTVVPDIFAGLPESLKILTNSGIVAGSISA</sequence>
<evidence type="ECO:0000256" key="7">
    <source>
        <dbReference type="ARBA" id="ARBA00023136"/>
    </source>
</evidence>
<keyword evidence="7 8" id="KW-0472">Membrane</keyword>